<reference evidence="1 2" key="1">
    <citation type="submission" date="2024-07" db="EMBL/GenBank/DDBJ databases">
        <title>Section-level genome sequencing and comparative genomics of Aspergillus sections Usti and Cavernicolus.</title>
        <authorList>
            <consortium name="Lawrence Berkeley National Laboratory"/>
            <person name="Nybo J.L."/>
            <person name="Vesth T.C."/>
            <person name="Theobald S."/>
            <person name="Frisvad J.C."/>
            <person name="Larsen T.O."/>
            <person name="Kjaerboelling I."/>
            <person name="Rothschild-Mancinelli K."/>
            <person name="Lyhne E.K."/>
            <person name="Kogle M.E."/>
            <person name="Barry K."/>
            <person name="Clum A."/>
            <person name="Na H."/>
            <person name="Ledsgaard L."/>
            <person name="Lin J."/>
            <person name="Lipzen A."/>
            <person name="Kuo A."/>
            <person name="Riley R."/>
            <person name="Mondo S."/>
            <person name="Labutti K."/>
            <person name="Haridas S."/>
            <person name="Pangalinan J."/>
            <person name="Salamov A.A."/>
            <person name="Simmons B.A."/>
            <person name="Magnuson J.K."/>
            <person name="Chen J."/>
            <person name="Drula E."/>
            <person name="Henrissat B."/>
            <person name="Wiebenga A."/>
            <person name="Lubbers R.J."/>
            <person name="Gomes A.C."/>
            <person name="Makela M.R."/>
            <person name="Stajich J."/>
            <person name="Grigoriev I.V."/>
            <person name="Mortensen U.H."/>
            <person name="De Vries R.P."/>
            <person name="Baker S.E."/>
            <person name="Andersen M.R."/>
        </authorList>
    </citation>
    <scope>NUCLEOTIDE SEQUENCE [LARGE SCALE GENOMIC DNA]</scope>
    <source>
        <strain evidence="1 2">CBS 209.92</strain>
    </source>
</reference>
<comment type="caution">
    <text evidence="1">The sequence shown here is derived from an EMBL/GenBank/DDBJ whole genome shotgun (WGS) entry which is preliminary data.</text>
</comment>
<keyword evidence="2" id="KW-1185">Reference proteome</keyword>
<protein>
    <submittedName>
        <fullName evidence="1">Uncharacterized protein</fullName>
    </submittedName>
</protein>
<proteinExistence type="predicted"/>
<evidence type="ECO:0000313" key="1">
    <source>
        <dbReference type="EMBL" id="KAL2784576.1"/>
    </source>
</evidence>
<organism evidence="1 2">
    <name type="scientific">Aspergillus keveii</name>
    <dbReference type="NCBI Taxonomy" id="714993"/>
    <lineage>
        <taxon>Eukaryota</taxon>
        <taxon>Fungi</taxon>
        <taxon>Dikarya</taxon>
        <taxon>Ascomycota</taxon>
        <taxon>Pezizomycotina</taxon>
        <taxon>Eurotiomycetes</taxon>
        <taxon>Eurotiomycetidae</taxon>
        <taxon>Eurotiales</taxon>
        <taxon>Aspergillaceae</taxon>
        <taxon>Aspergillus</taxon>
        <taxon>Aspergillus subgen. Nidulantes</taxon>
    </lineage>
</organism>
<dbReference type="Proteomes" id="UP001610563">
    <property type="component" value="Unassembled WGS sequence"/>
</dbReference>
<dbReference type="EMBL" id="JBFTWV010000174">
    <property type="protein sequence ID" value="KAL2784576.1"/>
    <property type="molecule type" value="Genomic_DNA"/>
</dbReference>
<sequence>MVCGGESADTLFNPMRMDRALHGMYAMARSALKLLYNAVRHVQQYQQRTWRHEALWLFAQPPTQPLTTALSGWQILDVPLDVEDVPNKPVRPAPIPGPLKQEAYNHWCLERHHIWAEPGQPYNISDKPSVHTYFSIQQGPLLTALQEVYLYEIASSRIGVSGTNIS</sequence>
<evidence type="ECO:0000313" key="2">
    <source>
        <dbReference type="Proteomes" id="UP001610563"/>
    </source>
</evidence>
<gene>
    <name evidence="1" type="ORF">BJX66DRAFT_343880</name>
</gene>
<name>A0ABR4FMV0_9EURO</name>
<accession>A0ABR4FMV0</accession>